<accession>A0ABQ2WKL6</accession>
<evidence type="ECO:0000313" key="2">
    <source>
        <dbReference type="EMBL" id="GGW56610.1"/>
    </source>
</evidence>
<dbReference type="InterPro" id="IPR021733">
    <property type="entry name" value="DUF3304"/>
</dbReference>
<evidence type="ECO:0000313" key="3">
    <source>
        <dbReference type="Proteomes" id="UP000647585"/>
    </source>
</evidence>
<keyword evidence="1" id="KW-0812">Transmembrane</keyword>
<keyword evidence="1" id="KW-1133">Transmembrane helix</keyword>
<reference evidence="3" key="1">
    <citation type="journal article" date="2019" name="Int. J. Syst. Evol. Microbiol.">
        <title>The Global Catalogue of Microorganisms (GCM) 10K type strain sequencing project: providing services to taxonomists for standard genome sequencing and annotation.</title>
        <authorList>
            <consortium name="The Broad Institute Genomics Platform"/>
            <consortium name="The Broad Institute Genome Sequencing Center for Infectious Disease"/>
            <person name="Wu L."/>
            <person name="Ma J."/>
        </authorList>
    </citation>
    <scope>NUCLEOTIDE SEQUENCE [LARGE SCALE GENOMIC DNA]</scope>
    <source>
        <strain evidence="3">KCTC 22157</strain>
    </source>
</reference>
<evidence type="ECO:0000256" key="1">
    <source>
        <dbReference type="SAM" id="Phobius"/>
    </source>
</evidence>
<dbReference type="Pfam" id="PF11745">
    <property type="entry name" value="DUF3304"/>
    <property type="match status" value="1"/>
</dbReference>
<dbReference type="EMBL" id="BMXO01000007">
    <property type="protein sequence ID" value="GGW56610.1"/>
    <property type="molecule type" value="Genomic_DNA"/>
</dbReference>
<organism evidence="2 3">
    <name type="scientific">Halomonas johnsoniae</name>
    <dbReference type="NCBI Taxonomy" id="502832"/>
    <lineage>
        <taxon>Bacteria</taxon>
        <taxon>Pseudomonadati</taxon>
        <taxon>Pseudomonadota</taxon>
        <taxon>Gammaproteobacteria</taxon>
        <taxon>Oceanospirillales</taxon>
        <taxon>Halomonadaceae</taxon>
        <taxon>Halomonas</taxon>
    </lineage>
</organism>
<proteinExistence type="predicted"/>
<protein>
    <recommendedName>
        <fullName evidence="4">DUF3304 domain-containing protein</fullName>
    </recommendedName>
</protein>
<keyword evidence="3" id="KW-1185">Reference proteome</keyword>
<sequence length="161" mass="19070">MLVRWTISRYLRLLPAWLKILLAGLFLIWLAWEMIFNTSKNGSLAGYNHTERPIFSYWVDGNWGGNMAPYSWGSTTCCWSFKNDTVEVVWILDVTPEDIEAGLDEERYSLTLPMPEHTREDQYLHVHFISDNKVDLVWSQDIRSPKFDEYRGQGEQMKWMR</sequence>
<feature type="transmembrane region" description="Helical" evidence="1">
    <location>
        <begin position="12"/>
        <end position="32"/>
    </location>
</feature>
<dbReference type="Proteomes" id="UP000647585">
    <property type="component" value="Unassembled WGS sequence"/>
</dbReference>
<comment type="caution">
    <text evidence="2">The sequence shown here is derived from an EMBL/GenBank/DDBJ whole genome shotgun (WGS) entry which is preliminary data.</text>
</comment>
<dbReference type="RefSeq" id="WP_193461419.1">
    <property type="nucleotide sequence ID" value="NZ_BMXO01000007.1"/>
</dbReference>
<keyword evidence="1" id="KW-0472">Membrane</keyword>
<evidence type="ECO:0008006" key="4">
    <source>
        <dbReference type="Google" id="ProtNLM"/>
    </source>
</evidence>
<name>A0ABQ2WKL6_9GAMM</name>
<gene>
    <name evidence="2" type="ORF">GCM10007158_17010</name>
</gene>